<dbReference type="STRING" id="933852.A0A0C2WV85"/>
<reference evidence="10" key="2">
    <citation type="submission" date="2015-01" db="EMBL/GenBank/DDBJ databases">
        <title>Evolutionary Origins and Diversification of the Mycorrhizal Mutualists.</title>
        <authorList>
            <consortium name="DOE Joint Genome Institute"/>
            <consortium name="Mycorrhizal Genomics Consortium"/>
            <person name="Kohler A."/>
            <person name="Kuo A."/>
            <person name="Nagy L.G."/>
            <person name="Floudas D."/>
            <person name="Copeland A."/>
            <person name="Barry K.W."/>
            <person name="Cichocki N."/>
            <person name="Veneault-Fourrey C."/>
            <person name="LaButti K."/>
            <person name="Lindquist E.A."/>
            <person name="Lipzen A."/>
            <person name="Lundell T."/>
            <person name="Morin E."/>
            <person name="Murat C."/>
            <person name="Riley R."/>
            <person name="Ohm R."/>
            <person name="Sun H."/>
            <person name="Tunlid A."/>
            <person name="Henrissat B."/>
            <person name="Grigoriev I.V."/>
            <person name="Hibbett D.S."/>
            <person name="Martin F."/>
        </authorList>
    </citation>
    <scope>NUCLEOTIDE SEQUENCE [LARGE SCALE GENOMIC DNA]</scope>
    <source>
        <strain evidence="10">MAFF 305830</strain>
    </source>
</reference>
<dbReference type="OrthoDB" id="760868at2759"/>
<dbReference type="SMART" id="SM00913">
    <property type="entry name" value="IBN_N"/>
    <property type="match status" value="1"/>
</dbReference>
<dbReference type="PROSITE" id="PS50166">
    <property type="entry name" value="IMPORTIN_B_NT"/>
    <property type="match status" value="1"/>
</dbReference>
<evidence type="ECO:0000256" key="4">
    <source>
        <dbReference type="ARBA" id="ARBA00022490"/>
    </source>
</evidence>
<keyword evidence="5" id="KW-0653">Protein transport</keyword>
<sequence length="779" mass="87239">MDAQALSSLFATSYSSDPNARKRAELQIRALSKEEGMMPVVMQIIGAESVEVPTRQACAVWLKNRVERAYVVGPDAAKTDTIPVAPSDRAALKSGILPLLVSVNTHVIRVQLAMVLRSVVFRDFPDEWPGYLESVAALLSSQNPQEVYVGLIATVEPIKAFRYRSDSKCLEMLTAQTFPLLLRIGQQAASNHSAPMVPEFLHLIFQSYKNASLSALLPTQMAADSIVPWGRLMLDIVSLRVSVPSTDPEEMERHEWWKAKKWAYASLNLLFSRYGNPSQMPQSLAKKYKPFAENFVTSFAPQILTVYLEQARLYVAQEAWLSKRALYFIGQFFSECVKPKSTWQLLKPHVETLVSSFAFPQLCFTAEKQELWRDDTNEYLRSTFEEYDDYQSGVSTATAFLLTLAKTRTSSTFLPTLTFIQQLLAAETTTPEQRFGALNMVVCLSSVIMVHPSVKDDIDSFMLNNVIPLLSSEIGYLRAVAAEVVGALEQRFVTWKTPEGLALCYNAIVKAMDDPETPVRVHASLALAEMLRHTYGTPEDAVKGIIGKVIQSKNPKNVVLQSLSPNFSRLVFDKWFKSMSEAGGLPRVHDMKLSIMAMCGLIELEESNIPPSLQGGWAGIIPALLSIFKQLPEAVQKRKKMQEELQEEDDEELDDEEEALILDHDDDQDVYDEDTAIRDVMARETERLQNAAKGIVQEETIDDESVISDEDIEEELGYISPLDSVDPYLAFKRSLSIFQMKNPAGYQASTASLAEEQQLLLAEVMRLAEVKEAEVPVQM</sequence>
<dbReference type="InterPro" id="IPR001494">
    <property type="entry name" value="Importin-beta_N"/>
</dbReference>
<keyword evidence="7" id="KW-0175">Coiled coil</keyword>
<gene>
    <name evidence="9" type="ORF">M408DRAFT_66822</name>
</gene>
<reference evidence="9 10" key="1">
    <citation type="submission" date="2014-04" db="EMBL/GenBank/DDBJ databases">
        <authorList>
            <consortium name="DOE Joint Genome Institute"/>
            <person name="Kuo A."/>
            <person name="Zuccaro A."/>
            <person name="Kohler A."/>
            <person name="Nagy L.G."/>
            <person name="Floudas D."/>
            <person name="Copeland A."/>
            <person name="Barry K.W."/>
            <person name="Cichocki N."/>
            <person name="Veneault-Fourrey C."/>
            <person name="LaButti K."/>
            <person name="Lindquist E.A."/>
            <person name="Lipzen A."/>
            <person name="Lundell T."/>
            <person name="Morin E."/>
            <person name="Murat C."/>
            <person name="Sun H."/>
            <person name="Tunlid A."/>
            <person name="Henrissat B."/>
            <person name="Grigoriev I.V."/>
            <person name="Hibbett D.S."/>
            <person name="Martin F."/>
            <person name="Nordberg H.P."/>
            <person name="Cantor M.N."/>
            <person name="Hua S.X."/>
        </authorList>
    </citation>
    <scope>NUCLEOTIDE SEQUENCE [LARGE SCALE GENOMIC DNA]</scope>
    <source>
        <strain evidence="9 10">MAFF 305830</strain>
    </source>
</reference>
<dbReference type="GO" id="GO:0005829">
    <property type="term" value="C:cytosol"/>
    <property type="evidence" value="ECO:0007669"/>
    <property type="project" value="TreeGrafter"/>
</dbReference>
<keyword evidence="10" id="KW-1185">Reference proteome</keyword>
<dbReference type="Gene3D" id="1.25.10.10">
    <property type="entry name" value="Leucine-rich Repeat Variant"/>
    <property type="match status" value="2"/>
</dbReference>
<protein>
    <recommendedName>
        <fullName evidence="8">Importin N-terminal domain-containing protein</fullName>
    </recommendedName>
</protein>
<organism evidence="9 10">
    <name type="scientific">Serendipita vermifera MAFF 305830</name>
    <dbReference type="NCBI Taxonomy" id="933852"/>
    <lineage>
        <taxon>Eukaryota</taxon>
        <taxon>Fungi</taxon>
        <taxon>Dikarya</taxon>
        <taxon>Basidiomycota</taxon>
        <taxon>Agaricomycotina</taxon>
        <taxon>Agaricomycetes</taxon>
        <taxon>Sebacinales</taxon>
        <taxon>Serendipitaceae</taxon>
        <taxon>Serendipita</taxon>
    </lineage>
</organism>
<dbReference type="GO" id="GO:0031267">
    <property type="term" value="F:small GTPase binding"/>
    <property type="evidence" value="ECO:0007669"/>
    <property type="project" value="InterPro"/>
</dbReference>
<proteinExistence type="predicted"/>
<dbReference type="InterPro" id="IPR016024">
    <property type="entry name" value="ARM-type_fold"/>
</dbReference>
<evidence type="ECO:0000313" key="9">
    <source>
        <dbReference type="EMBL" id="KIM30078.1"/>
    </source>
</evidence>
<dbReference type="AlphaFoldDB" id="A0A0C2WV85"/>
<keyword evidence="4" id="KW-0963">Cytoplasm</keyword>
<evidence type="ECO:0000256" key="1">
    <source>
        <dbReference type="ARBA" id="ARBA00004123"/>
    </source>
</evidence>
<evidence type="ECO:0000256" key="7">
    <source>
        <dbReference type="SAM" id="Coils"/>
    </source>
</evidence>
<feature type="domain" description="Importin N-terminal" evidence="8">
    <location>
        <begin position="24"/>
        <end position="102"/>
    </location>
</feature>
<evidence type="ECO:0000256" key="2">
    <source>
        <dbReference type="ARBA" id="ARBA00004496"/>
    </source>
</evidence>
<comment type="subcellular location">
    <subcellularLocation>
        <location evidence="2">Cytoplasm</location>
    </subcellularLocation>
    <subcellularLocation>
        <location evidence="1">Nucleus</location>
    </subcellularLocation>
</comment>
<dbReference type="PANTHER" id="PTHR10997:SF18">
    <property type="entry name" value="D-IMPORTIN 7_RANBP7"/>
    <property type="match status" value="1"/>
</dbReference>
<dbReference type="InterPro" id="IPR011989">
    <property type="entry name" value="ARM-like"/>
</dbReference>
<evidence type="ECO:0000256" key="3">
    <source>
        <dbReference type="ARBA" id="ARBA00022448"/>
    </source>
</evidence>
<dbReference type="Pfam" id="PF03810">
    <property type="entry name" value="IBN_N"/>
    <property type="match status" value="1"/>
</dbReference>
<accession>A0A0C2WV85</accession>
<evidence type="ECO:0000259" key="8">
    <source>
        <dbReference type="PROSITE" id="PS50166"/>
    </source>
</evidence>
<dbReference type="GO" id="GO:0006606">
    <property type="term" value="P:protein import into nucleus"/>
    <property type="evidence" value="ECO:0007669"/>
    <property type="project" value="TreeGrafter"/>
</dbReference>
<evidence type="ECO:0000256" key="5">
    <source>
        <dbReference type="ARBA" id="ARBA00022927"/>
    </source>
</evidence>
<keyword evidence="6" id="KW-0539">Nucleus</keyword>
<evidence type="ECO:0000256" key="6">
    <source>
        <dbReference type="ARBA" id="ARBA00023242"/>
    </source>
</evidence>
<dbReference type="GO" id="GO:0005635">
    <property type="term" value="C:nuclear envelope"/>
    <property type="evidence" value="ECO:0007669"/>
    <property type="project" value="TreeGrafter"/>
</dbReference>
<name>A0A0C2WV85_SERVB</name>
<dbReference type="HOGENOM" id="CLU_004196_0_0_1"/>
<feature type="coiled-coil region" evidence="7">
    <location>
        <begin position="631"/>
        <end position="659"/>
    </location>
</feature>
<dbReference type="EMBL" id="KN824286">
    <property type="protein sequence ID" value="KIM30078.1"/>
    <property type="molecule type" value="Genomic_DNA"/>
</dbReference>
<dbReference type="Proteomes" id="UP000054097">
    <property type="component" value="Unassembled WGS sequence"/>
</dbReference>
<dbReference type="PANTHER" id="PTHR10997">
    <property type="entry name" value="IMPORTIN-7, 8, 11"/>
    <property type="match status" value="1"/>
</dbReference>
<keyword evidence="3" id="KW-0813">Transport</keyword>
<dbReference type="SUPFAM" id="SSF48371">
    <property type="entry name" value="ARM repeat"/>
    <property type="match status" value="2"/>
</dbReference>
<evidence type="ECO:0000313" key="10">
    <source>
        <dbReference type="Proteomes" id="UP000054097"/>
    </source>
</evidence>